<dbReference type="SUPFAM" id="SSF63380">
    <property type="entry name" value="Riboflavin synthase domain-like"/>
    <property type="match status" value="1"/>
</dbReference>
<dbReference type="Gene3D" id="2.40.30.10">
    <property type="entry name" value="Translation factors"/>
    <property type="match status" value="1"/>
</dbReference>
<dbReference type="CDD" id="cd06186">
    <property type="entry name" value="NOX_Duox_like_FAD_NADP"/>
    <property type="match status" value="1"/>
</dbReference>
<feature type="transmembrane region" description="Helical" evidence="20">
    <location>
        <begin position="66"/>
        <end position="85"/>
    </location>
</feature>
<comment type="cofactor">
    <cofactor evidence="1">
        <name>FAD</name>
        <dbReference type="ChEBI" id="CHEBI:57692"/>
    </cofactor>
</comment>
<dbReference type="AlphaFoldDB" id="A0A1D2VPE9"/>
<keyword evidence="9 20" id="KW-0812">Transmembrane</keyword>
<evidence type="ECO:0000256" key="14">
    <source>
        <dbReference type="ARBA" id="ARBA00023002"/>
    </source>
</evidence>
<dbReference type="PANTHER" id="PTHR32361">
    <property type="entry name" value="FERRIC/CUPRIC REDUCTASE TRANSMEMBRANE COMPONENT"/>
    <property type="match status" value="1"/>
</dbReference>
<dbReference type="EC" id="1.16.1.9" evidence="4"/>
<dbReference type="InterPro" id="IPR039261">
    <property type="entry name" value="FNR_nucleotide-bd"/>
</dbReference>
<dbReference type="GO" id="GO:0005886">
    <property type="term" value="C:plasma membrane"/>
    <property type="evidence" value="ECO:0007669"/>
    <property type="project" value="UniProtKB-SubCell"/>
</dbReference>
<keyword evidence="6" id="KW-1003">Cell membrane</keyword>
<dbReference type="SFLD" id="SFLDS00052">
    <property type="entry name" value="Ferric_Reductase_Domain"/>
    <property type="match status" value="1"/>
</dbReference>
<feature type="transmembrane region" description="Helical" evidence="20">
    <location>
        <begin position="28"/>
        <end position="45"/>
    </location>
</feature>
<keyword evidence="11" id="KW-0521">NADP</keyword>
<evidence type="ECO:0000256" key="2">
    <source>
        <dbReference type="ARBA" id="ARBA00004651"/>
    </source>
</evidence>
<dbReference type="PROSITE" id="PS51384">
    <property type="entry name" value="FAD_FR"/>
    <property type="match status" value="1"/>
</dbReference>
<comment type="subcellular location">
    <subcellularLocation>
        <location evidence="2">Cell membrane</location>
        <topology evidence="2">Multi-pass membrane protein</topology>
    </subcellularLocation>
</comment>
<dbReference type="Proteomes" id="UP000095038">
    <property type="component" value="Unassembled WGS sequence"/>
</dbReference>
<keyword evidence="23" id="KW-1185">Reference proteome</keyword>
<dbReference type="GO" id="GO:0015677">
    <property type="term" value="P:copper ion import"/>
    <property type="evidence" value="ECO:0007669"/>
    <property type="project" value="TreeGrafter"/>
</dbReference>
<evidence type="ECO:0000256" key="18">
    <source>
        <dbReference type="ARBA" id="ARBA00023180"/>
    </source>
</evidence>
<organism evidence="22 23">
    <name type="scientific">Ascoidea rubescens DSM 1968</name>
    <dbReference type="NCBI Taxonomy" id="1344418"/>
    <lineage>
        <taxon>Eukaryota</taxon>
        <taxon>Fungi</taxon>
        <taxon>Dikarya</taxon>
        <taxon>Ascomycota</taxon>
        <taxon>Saccharomycotina</taxon>
        <taxon>Saccharomycetes</taxon>
        <taxon>Ascoideaceae</taxon>
        <taxon>Ascoidea</taxon>
    </lineage>
</organism>
<evidence type="ECO:0000256" key="11">
    <source>
        <dbReference type="ARBA" id="ARBA00022857"/>
    </source>
</evidence>
<evidence type="ECO:0000256" key="6">
    <source>
        <dbReference type="ARBA" id="ARBA00022475"/>
    </source>
</evidence>
<proteinExistence type="inferred from homology"/>
<evidence type="ECO:0000256" key="19">
    <source>
        <dbReference type="ARBA" id="ARBA00048483"/>
    </source>
</evidence>
<dbReference type="Pfam" id="PF01794">
    <property type="entry name" value="Ferric_reduct"/>
    <property type="match status" value="1"/>
</dbReference>
<dbReference type="InterPro" id="IPR013112">
    <property type="entry name" value="FAD-bd_8"/>
</dbReference>
<evidence type="ECO:0000256" key="3">
    <source>
        <dbReference type="ARBA" id="ARBA00006278"/>
    </source>
</evidence>
<dbReference type="PANTHER" id="PTHR32361:SF9">
    <property type="entry name" value="FERRIC REDUCTASE TRANSMEMBRANE COMPONENT 3-RELATED"/>
    <property type="match status" value="1"/>
</dbReference>
<dbReference type="EMBL" id="KV454475">
    <property type="protein sequence ID" value="ODV63476.1"/>
    <property type="molecule type" value="Genomic_DNA"/>
</dbReference>
<keyword evidence="17 20" id="KW-0472">Membrane</keyword>
<keyword evidence="15" id="KW-0408">Iron</keyword>
<comment type="similarity">
    <text evidence="3">Belongs to the ferric reductase (FRE) family.</text>
</comment>
<evidence type="ECO:0000256" key="8">
    <source>
        <dbReference type="ARBA" id="ARBA00022630"/>
    </source>
</evidence>
<dbReference type="InterPro" id="IPR051410">
    <property type="entry name" value="Ferric/Cupric_Reductase"/>
</dbReference>
<dbReference type="GO" id="GO:0006826">
    <property type="term" value="P:iron ion transport"/>
    <property type="evidence" value="ECO:0007669"/>
    <property type="project" value="TreeGrafter"/>
</dbReference>
<sequence>MFDYKFNNNSQLFGPKVFQVTRFLADRAGILAFAHLPLLILLAGRNNLTILLTGLPYKSLIMYHKWTSRMMFLNSTFHGILYSLIEIKKGSYLKSFKTDYFFWGVFSTIVCGILMFQSLHFFRNHYYEIFLYGHILFAGIFFLFIYYHCKRLGWHGYIHLSVLFWASDRVIRIINIIRFGFPIAKIRYLSDDTFKVTIKRRKNWKPFPGCYIFIYFLKGKNFYQSHPFSIIDSILNPNEITIYIKIKEGITFEIGEMLKKSINNNKEINIRVAVEGPYGHGPNFKNYNNILLIAGGNGIPGPLYDAINMIKKDGYKNLRYIKLIWVVKNFESIKFIYPELLRLIGIDNNNNQNKKINTNRMKNLVDIEIYMTRVSNEPIFSNTETSDKNGSLKSFKKLDSLMNELNTSKFELNDDFGNNSSSNLAAMDITDESNLITNSNSNSNINLVDLDSLLNNDVYEINEDNFKPENLNQYKILKKIGQYVTINYGKRPNFEEIILQNFKYTKGSICIVTCGNSSMCDSLRNIVAENVSKCSYQVDFFEELQVW</sequence>
<dbReference type="InterPro" id="IPR017927">
    <property type="entry name" value="FAD-bd_FR_type"/>
</dbReference>
<dbReference type="Pfam" id="PF08022">
    <property type="entry name" value="FAD_binding_8"/>
    <property type="match status" value="1"/>
</dbReference>
<protein>
    <recommendedName>
        <fullName evidence="4">ferric-chelate reductase (NADPH)</fullName>
        <ecNumber evidence="4">1.16.1.9</ecNumber>
    </recommendedName>
</protein>
<reference evidence="23" key="1">
    <citation type="submission" date="2016-05" db="EMBL/GenBank/DDBJ databases">
        <title>Comparative genomics of biotechnologically important yeasts.</title>
        <authorList>
            <consortium name="DOE Joint Genome Institute"/>
            <person name="Riley R."/>
            <person name="Haridas S."/>
            <person name="Wolfe K.H."/>
            <person name="Lopes M.R."/>
            <person name="Hittinger C.T."/>
            <person name="Goker M."/>
            <person name="Salamov A."/>
            <person name="Wisecaver J."/>
            <person name="Long T.M."/>
            <person name="Aerts A.L."/>
            <person name="Barry K."/>
            <person name="Choi C."/>
            <person name="Clum A."/>
            <person name="Coughlan A.Y."/>
            <person name="Deshpande S."/>
            <person name="Douglass A.P."/>
            <person name="Hanson S.J."/>
            <person name="Klenk H.-P."/>
            <person name="Labutti K."/>
            <person name="Lapidus A."/>
            <person name="Lindquist E."/>
            <person name="Lipzen A."/>
            <person name="Meier-Kolthoff J.P."/>
            <person name="Ohm R.A."/>
            <person name="Otillar R.P."/>
            <person name="Pangilinan J."/>
            <person name="Peng Y."/>
            <person name="Rokas A."/>
            <person name="Rosa C.A."/>
            <person name="Scheuner C."/>
            <person name="Sibirny A.A."/>
            <person name="Slot J.C."/>
            <person name="Stielow J.B."/>
            <person name="Sun H."/>
            <person name="Kurtzman C.P."/>
            <person name="Blackwell M."/>
            <person name="Grigoriev I.V."/>
            <person name="Jeffries T.W."/>
        </authorList>
    </citation>
    <scope>NUCLEOTIDE SEQUENCE [LARGE SCALE GENOMIC DNA]</scope>
    <source>
        <strain evidence="23">DSM 1968</strain>
    </source>
</reference>
<dbReference type="InterPro" id="IPR017938">
    <property type="entry name" value="Riboflavin_synthase-like_b-brl"/>
</dbReference>
<dbReference type="InParanoid" id="A0A1D2VPE9"/>
<evidence type="ECO:0000256" key="13">
    <source>
        <dbReference type="ARBA" id="ARBA00022989"/>
    </source>
</evidence>
<dbReference type="InterPro" id="IPR013130">
    <property type="entry name" value="Fe3_Rdtase_TM_dom"/>
</dbReference>
<dbReference type="Pfam" id="PF08030">
    <property type="entry name" value="NAD_binding_6"/>
    <property type="match status" value="1"/>
</dbReference>
<evidence type="ECO:0000313" key="23">
    <source>
        <dbReference type="Proteomes" id="UP000095038"/>
    </source>
</evidence>
<dbReference type="GO" id="GO:0006879">
    <property type="term" value="P:intracellular iron ion homeostasis"/>
    <property type="evidence" value="ECO:0007669"/>
    <property type="project" value="TreeGrafter"/>
</dbReference>
<evidence type="ECO:0000256" key="1">
    <source>
        <dbReference type="ARBA" id="ARBA00001974"/>
    </source>
</evidence>
<evidence type="ECO:0000256" key="16">
    <source>
        <dbReference type="ARBA" id="ARBA00023065"/>
    </source>
</evidence>
<evidence type="ECO:0000256" key="12">
    <source>
        <dbReference type="ARBA" id="ARBA00022982"/>
    </source>
</evidence>
<evidence type="ECO:0000259" key="21">
    <source>
        <dbReference type="PROSITE" id="PS51384"/>
    </source>
</evidence>
<evidence type="ECO:0000256" key="20">
    <source>
        <dbReference type="SAM" id="Phobius"/>
    </source>
</evidence>
<dbReference type="GO" id="GO:0052851">
    <property type="term" value="F:ferric-chelate reductase (NADPH) activity"/>
    <property type="evidence" value="ECO:0007669"/>
    <property type="project" value="UniProtKB-EC"/>
</dbReference>
<name>A0A1D2VPE9_9ASCO</name>
<dbReference type="InterPro" id="IPR013121">
    <property type="entry name" value="Fe_red_NAD-bd_6"/>
</dbReference>
<keyword evidence="13 20" id="KW-1133">Transmembrane helix</keyword>
<dbReference type="GeneID" id="30968480"/>
<keyword evidence="5" id="KW-0813">Transport</keyword>
<evidence type="ECO:0000256" key="4">
    <source>
        <dbReference type="ARBA" id="ARBA00012668"/>
    </source>
</evidence>
<evidence type="ECO:0000256" key="10">
    <source>
        <dbReference type="ARBA" id="ARBA00022827"/>
    </source>
</evidence>
<dbReference type="OrthoDB" id="167398at2759"/>
<dbReference type="Gene3D" id="3.40.50.80">
    <property type="entry name" value="Nucleotide-binding domain of ferredoxin-NADP reductase (FNR) module"/>
    <property type="match status" value="1"/>
</dbReference>
<feature type="transmembrane region" description="Helical" evidence="20">
    <location>
        <begin position="100"/>
        <end position="122"/>
    </location>
</feature>
<evidence type="ECO:0000256" key="5">
    <source>
        <dbReference type="ARBA" id="ARBA00022448"/>
    </source>
</evidence>
<keyword evidence="18" id="KW-0325">Glycoprotein</keyword>
<evidence type="ECO:0000313" key="22">
    <source>
        <dbReference type="EMBL" id="ODV63476.1"/>
    </source>
</evidence>
<evidence type="ECO:0000256" key="17">
    <source>
        <dbReference type="ARBA" id="ARBA00023136"/>
    </source>
</evidence>
<keyword evidence="10" id="KW-0274">FAD</keyword>
<accession>A0A1D2VPE9</accession>
<keyword evidence="14" id="KW-0560">Oxidoreductase</keyword>
<dbReference type="STRING" id="1344418.A0A1D2VPE9"/>
<evidence type="ECO:0000256" key="9">
    <source>
        <dbReference type="ARBA" id="ARBA00022692"/>
    </source>
</evidence>
<evidence type="ECO:0000256" key="7">
    <source>
        <dbReference type="ARBA" id="ARBA00022617"/>
    </source>
</evidence>
<feature type="domain" description="FAD-binding FR-type" evidence="21">
    <location>
        <begin position="176"/>
        <end position="284"/>
    </location>
</feature>
<dbReference type="SUPFAM" id="SSF52343">
    <property type="entry name" value="Ferredoxin reductase-like, C-terminal NADP-linked domain"/>
    <property type="match status" value="1"/>
</dbReference>
<evidence type="ECO:0000256" key="15">
    <source>
        <dbReference type="ARBA" id="ARBA00023004"/>
    </source>
</evidence>
<gene>
    <name evidence="22" type="ORF">ASCRUDRAFT_83429</name>
</gene>
<dbReference type="SFLD" id="SFLDG01168">
    <property type="entry name" value="Ferric_reductase_subgroup_(FRE"/>
    <property type="match status" value="1"/>
</dbReference>
<keyword evidence="7" id="KW-0479">Metal-binding</keyword>
<feature type="transmembrane region" description="Helical" evidence="20">
    <location>
        <begin position="129"/>
        <end position="148"/>
    </location>
</feature>
<keyword evidence="12" id="KW-0249">Electron transport</keyword>
<comment type="catalytic activity">
    <reaction evidence="19">
        <text>2 a Fe(II)-siderophore + NADP(+) + H(+) = 2 a Fe(III)-siderophore + NADPH</text>
        <dbReference type="Rhea" id="RHEA:28795"/>
        <dbReference type="Rhea" id="RHEA-COMP:11342"/>
        <dbReference type="Rhea" id="RHEA-COMP:11344"/>
        <dbReference type="ChEBI" id="CHEBI:15378"/>
        <dbReference type="ChEBI" id="CHEBI:29033"/>
        <dbReference type="ChEBI" id="CHEBI:29034"/>
        <dbReference type="ChEBI" id="CHEBI:57783"/>
        <dbReference type="ChEBI" id="CHEBI:58349"/>
        <dbReference type="EC" id="1.16.1.9"/>
    </reaction>
</comment>
<keyword evidence="8" id="KW-0285">Flavoprotein</keyword>
<keyword evidence="16" id="KW-0406">Ion transport</keyword>
<keyword evidence="7" id="KW-0349">Heme</keyword>
<dbReference type="RefSeq" id="XP_020049783.1">
    <property type="nucleotide sequence ID" value="XM_020194844.1"/>
</dbReference>